<keyword evidence="3" id="KW-0731">Sigma factor</keyword>
<keyword evidence="5" id="KW-0812">Transmembrane</keyword>
<dbReference type="SUPFAM" id="SSF88946">
    <property type="entry name" value="Sigma2 domain of RNA polymerase sigma factors"/>
    <property type="match status" value="1"/>
</dbReference>
<dbReference type="InterPro" id="IPR036388">
    <property type="entry name" value="WH-like_DNA-bd_sf"/>
</dbReference>
<dbReference type="NCBIfam" id="TIGR02937">
    <property type="entry name" value="sigma70-ECF"/>
    <property type="match status" value="1"/>
</dbReference>
<evidence type="ECO:0000256" key="4">
    <source>
        <dbReference type="ARBA" id="ARBA00023163"/>
    </source>
</evidence>
<keyword evidence="5" id="KW-1133">Transmembrane helix</keyword>
<dbReference type="InterPro" id="IPR039425">
    <property type="entry name" value="RNA_pol_sigma-70-like"/>
</dbReference>
<sequence length="197" mass="23016">MSTYSNFSDNELYALMVQDNEEAFTFLYHRYWKRLLYKAAFKLQSDVDAEEVVQDVFVDLWKSRKRIEIQHSFHTYVAAILRYKIMAKMAANKKCLHKTVEDIYQLAVSDHSTEQWLAFSDLQEEIEAAVKALPDKCQLIFRMSREKGLSDKQIAQDLDLSPKTVEAHITRAIKFLRISINQFLTLLSLVIAFLILV</sequence>
<protein>
    <submittedName>
        <fullName evidence="8">RNA polymerase sigma-70 factor</fullName>
    </submittedName>
</protein>
<feature type="domain" description="RNA polymerase sigma-70 region 2" evidence="6">
    <location>
        <begin position="31"/>
        <end position="86"/>
    </location>
</feature>
<keyword evidence="9" id="KW-1185">Reference proteome</keyword>
<keyword evidence="5" id="KW-0472">Membrane</keyword>
<dbReference type="InterPro" id="IPR013249">
    <property type="entry name" value="RNA_pol_sigma70_r4_t2"/>
</dbReference>
<dbReference type="EMBL" id="JAPWGM010000003">
    <property type="protein sequence ID" value="MCZ4244176.1"/>
    <property type="molecule type" value="Genomic_DNA"/>
</dbReference>
<dbReference type="PANTHER" id="PTHR43133">
    <property type="entry name" value="RNA POLYMERASE ECF-TYPE SIGMA FACTO"/>
    <property type="match status" value="1"/>
</dbReference>
<dbReference type="InterPro" id="IPR013324">
    <property type="entry name" value="RNA_pol_sigma_r3/r4-like"/>
</dbReference>
<evidence type="ECO:0000313" key="8">
    <source>
        <dbReference type="EMBL" id="MCZ4244176.1"/>
    </source>
</evidence>
<dbReference type="Gene3D" id="1.10.1740.10">
    <property type="match status" value="1"/>
</dbReference>
<dbReference type="RefSeq" id="WP_269427250.1">
    <property type="nucleotide sequence ID" value="NZ_JAPWGM010000003.1"/>
</dbReference>
<feature type="domain" description="RNA polymerase sigma factor 70 region 4 type 2" evidence="7">
    <location>
        <begin position="124"/>
        <end position="176"/>
    </location>
</feature>
<keyword evidence="2" id="KW-0805">Transcription regulation</keyword>
<dbReference type="InterPro" id="IPR014327">
    <property type="entry name" value="RNA_pol_sigma70_bacteroid"/>
</dbReference>
<keyword evidence="4" id="KW-0804">Transcription</keyword>
<dbReference type="Gene3D" id="1.10.10.10">
    <property type="entry name" value="Winged helix-like DNA-binding domain superfamily/Winged helix DNA-binding domain"/>
    <property type="match status" value="1"/>
</dbReference>
<evidence type="ECO:0000259" key="7">
    <source>
        <dbReference type="Pfam" id="PF08281"/>
    </source>
</evidence>
<reference evidence="8" key="1">
    <citation type="submission" date="2022-12" db="EMBL/GenBank/DDBJ databases">
        <title>Genome sequence of HCMS5-2.</title>
        <authorList>
            <person name="Woo H."/>
        </authorList>
    </citation>
    <scope>NUCLEOTIDE SEQUENCE</scope>
    <source>
        <strain evidence="8">HCMS5-2</strain>
    </source>
</reference>
<comment type="caution">
    <text evidence="8">The sequence shown here is derived from an EMBL/GenBank/DDBJ whole genome shotgun (WGS) entry which is preliminary data.</text>
</comment>
<evidence type="ECO:0000256" key="1">
    <source>
        <dbReference type="ARBA" id="ARBA00010641"/>
    </source>
</evidence>
<evidence type="ECO:0000256" key="3">
    <source>
        <dbReference type="ARBA" id="ARBA00023082"/>
    </source>
</evidence>
<feature type="transmembrane region" description="Helical" evidence="5">
    <location>
        <begin position="178"/>
        <end position="196"/>
    </location>
</feature>
<evidence type="ECO:0000313" key="9">
    <source>
        <dbReference type="Proteomes" id="UP001144347"/>
    </source>
</evidence>
<dbReference type="Proteomes" id="UP001144347">
    <property type="component" value="Unassembled WGS sequence"/>
</dbReference>
<dbReference type="InterPro" id="IPR007627">
    <property type="entry name" value="RNA_pol_sigma70_r2"/>
</dbReference>
<gene>
    <name evidence="8" type="ORF">O0955_09170</name>
</gene>
<name>A0ABT4L8D3_9SPHI</name>
<dbReference type="PANTHER" id="PTHR43133:SF46">
    <property type="entry name" value="RNA POLYMERASE SIGMA-70 FACTOR ECF SUBFAMILY"/>
    <property type="match status" value="1"/>
</dbReference>
<evidence type="ECO:0000256" key="5">
    <source>
        <dbReference type="SAM" id="Phobius"/>
    </source>
</evidence>
<evidence type="ECO:0000256" key="2">
    <source>
        <dbReference type="ARBA" id="ARBA00023015"/>
    </source>
</evidence>
<dbReference type="SUPFAM" id="SSF88659">
    <property type="entry name" value="Sigma3 and sigma4 domains of RNA polymerase sigma factors"/>
    <property type="match status" value="1"/>
</dbReference>
<evidence type="ECO:0000259" key="6">
    <source>
        <dbReference type="Pfam" id="PF04542"/>
    </source>
</evidence>
<dbReference type="Pfam" id="PF04542">
    <property type="entry name" value="Sigma70_r2"/>
    <property type="match status" value="1"/>
</dbReference>
<comment type="similarity">
    <text evidence="1">Belongs to the sigma-70 factor family. ECF subfamily.</text>
</comment>
<dbReference type="InterPro" id="IPR014284">
    <property type="entry name" value="RNA_pol_sigma-70_dom"/>
</dbReference>
<dbReference type="NCBIfam" id="TIGR02985">
    <property type="entry name" value="Sig70_bacteroi1"/>
    <property type="match status" value="1"/>
</dbReference>
<dbReference type="Pfam" id="PF08281">
    <property type="entry name" value="Sigma70_r4_2"/>
    <property type="match status" value="1"/>
</dbReference>
<organism evidence="8 9">
    <name type="scientific">Pedobacter punctiformis</name>
    <dbReference type="NCBI Taxonomy" id="3004097"/>
    <lineage>
        <taxon>Bacteria</taxon>
        <taxon>Pseudomonadati</taxon>
        <taxon>Bacteroidota</taxon>
        <taxon>Sphingobacteriia</taxon>
        <taxon>Sphingobacteriales</taxon>
        <taxon>Sphingobacteriaceae</taxon>
        <taxon>Pedobacter</taxon>
    </lineage>
</organism>
<accession>A0ABT4L8D3</accession>
<proteinExistence type="inferred from homology"/>
<dbReference type="InterPro" id="IPR013325">
    <property type="entry name" value="RNA_pol_sigma_r2"/>
</dbReference>